<dbReference type="InterPro" id="IPR034294">
    <property type="entry name" value="Aquaporin_transptr"/>
</dbReference>
<evidence type="ECO:0000256" key="2">
    <source>
        <dbReference type="ARBA" id="ARBA00006175"/>
    </source>
</evidence>
<dbReference type="PANTHER" id="PTHR19139">
    <property type="entry name" value="AQUAPORIN TRANSPORTER"/>
    <property type="match status" value="1"/>
</dbReference>
<feature type="transmembrane region" description="Helical" evidence="7">
    <location>
        <begin position="205"/>
        <end position="223"/>
    </location>
</feature>
<dbReference type="PANTHER" id="PTHR19139:SF199">
    <property type="entry name" value="MIP17260P"/>
    <property type="match status" value="1"/>
</dbReference>
<keyword evidence="8" id="KW-1185">Reference proteome</keyword>
<feature type="transmembrane region" description="Helical" evidence="7">
    <location>
        <begin position="235"/>
        <end position="258"/>
    </location>
</feature>
<reference evidence="9" key="1">
    <citation type="submission" date="2016-11" db="UniProtKB">
        <authorList>
            <consortium name="WormBaseParasite"/>
        </authorList>
    </citation>
    <scope>IDENTIFICATION</scope>
</reference>
<dbReference type="Gene3D" id="1.20.1080.10">
    <property type="entry name" value="Glycerol uptake facilitator protein"/>
    <property type="match status" value="1"/>
</dbReference>
<evidence type="ECO:0000256" key="1">
    <source>
        <dbReference type="ARBA" id="ARBA00004141"/>
    </source>
</evidence>
<evidence type="ECO:0000313" key="8">
    <source>
        <dbReference type="Proteomes" id="UP000095287"/>
    </source>
</evidence>
<protein>
    <submittedName>
        <fullName evidence="9">G_PROTEIN_RECEP_F1_2 domain-containing protein</fullName>
    </submittedName>
</protein>
<proteinExistence type="inferred from homology"/>
<keyword evidence="4 7" id="KW-1133">Transmembrane helix</keyword>
<evidence type="ECO:0000256" key="4">
    <source>
        <dbReference type="ARBA" id="ARBA00022989"/>
    </source>
</evidence>
<evidence type="ECO:0000256" key="3">
    <source>
        <dbReference type="ARBA" id="ARBA00022692"/>
    </source>
</evidence>
<dbReference type="InterPro" id="IPR000425">
    <property type="entry name" value="MIP"/>
</dbReference>
<accession>A0A1I7ZIV5</accession>
<comment type="similarity">
    <text evidence="2">Belongs to the MIP/aquaporin (TC 1.A.8) family.</text>
</comment>
<evidence type="ECO:0000256" key="6">
    <source>
        <dbReference type="SAM" id="MobiDB-lite"/>
    </source>
</evidence>
<evidence type="ECO:0000313" key="9">
    <source>
        <dbReference type="WBParaSite" id="L893_g26819.t1"/>
    </source>
</evidence>
<dbReference type="Pfam" id="PF00230">
    <property type="entry name" value="MIP"/>
    <property type="match status" value="1"/>
</dbReference>
<dbReference type="GO" id="GO:0015267">
    <property type="term" value="F:channel activity"/>
    <property type="evidence" value="ECO:0007669"/>
    <property type="project" value="InterPro"/>
</dbReference>
<evidence type="ECO:0000256" key="7">
    <source>
        <dbReference type="SAM" id="Phobius"/>
    </source>
</evidence>
<feature type="transmembrane region" description="Helical" evidence="7">
    <location>
        <begin position="157"/>
        <end position="178"/>
    </location>
</feature>
<dbReference type="SUPFAM" id="SSF81338">
    <property type="entry name" value="Aquaporin-like"/>
    <property type="match status" value="1"/>
</dbReference>
<keyword evidence="5 7" id="KW-0472">Membrane</keyword>
<feature type="transmembrane region" description="Helical" evidence="7">
    <location>
        <begin position="290"/>
        <end position="310"/>
    </location>
</feature>
<feature type="transmembrane region" description="Helical" evidence="7">
    <location>
        <begin position="114"/>
        <end position="136"/>
    </location>
</feature>
<comment type="subcellular location">
    <subcellularLocation>
        <location evidence="1">Membrane</location>
        <topology evidence="1">Multi-pass membrane protein</topology>
    </subcellularLocation>
</comment>
<dbReference type="Proteomes" id="UP000095287">
    <property type="component" value="Unplaced"/>
</dbReference>
<dbReference type="AlphaFoldDB" id="A0A1I7ZIV5"/>
<dbReference type="GO" id="GO:0005886">
    <property type="term" value="C:plasma membrane"/>
    <property type="evidence" value="ECO:0007669"/>
    <property type="project" value="TreeGrafter"/>
</dbReference>
<dbReference type="InterPro" id="IPR023271">
    <property type="entry name" value="Aquaporin-like"/>
</dbReference>
<sequence>MNDTDNFILDTQLDPRYGIYDSYPSDRPEQQQQWNGTPRSERTPLRGILRNSASRPSCGSEGYIAQSYGAQGSPRCYSADAVLRACTAEVISVLIAVFISEHVRAAIVEYHLSFLQRIAFLSFVDATVVLVFVSAFRTVHISPVVSLAQMFAMTTSWIMCLLLFLMQIVASITAVFLYNYLREIPADSIATINQNVKTDWLKSTYTLVILQFCGTTMVVMSNLMITSRQGARHTYVGFMSSSPLCLFASILISSFLSLSQSTVHWNPLQSLATSVFFSVKGGHSPWNSHYVFWIGPLGGSMFACFLYRLFFAPEDKRLTNCCCASEPPQPV</sequence>
<feature type="transmembrane region" description="Helical" evidence="7">
    <location>
        <begin position="81"/>
        <end position="99"/>
    </location>
</feature>
<evidence type="ECO:0000256" key="5">
    <source>
        <dbReference type="ARBA" id="ARBA00023136"/>
    </source>
</evidence>
<name>A0A1I7ZIV5_9BILA</name>
<organism evidence="8 9">
    <name type="scientific">Steinernema glaseri</name>
    <dbReference type="NCBI Taxonomy" id="37863"/>
    <lineage>
        <taxon>Eukaryota</taxon>
        <taxon>Metazoa</taxon>
        <taxon>Ecdysozoa</taxon>
        <taxon>Nematoda</taxon>
        <taxon>Chromadorea</taxon>
        <taxon>Rhabditida</taxon>
        <taxon>Tylenchina</taxon>
        <taxon>Panagrolaimomorpha</taxon>
        <taxon>Strongyloidoidea</taxon>
        <taxon>Steinernematidae</taxon>
        <taxon>Steinernema</taxon>
    </lineage>
</organism>
<dbReference type="WBParaSite" id="L893_g26819.t1">
    <property type="protein sequence ID" value="L893_g26819.t1"/>
    <property type="gene ID" value="L893_g26819"/>
</dbReference>
<feature type="region of interest" description="Disordered" evidence="6">
    <location>
        <begin position="24"/>
        <end position="46"/>
    </location>
</feature>
<keyword evidence="3 7" id="KW-0812">Transmembrane</keyword>